<keyword evidence="4" id="KW-0808">Transferase</keyword>
<dbReference type="SUPFAM" id="SSF56112">
    <property type="entry name" value="Protein kinase-like (PK-like)"/>
    <property type="match status" value="1"/>
</dbReference>
<dbReference type="InterPro" id="IPR045274">
    <property type="entry name" value="WAK-like"/>
</dbReference>
<name>A0AAN8UVH7_9MAGN</name>
<dbReference type="PROSITE" id="PS50011">
    <property type="entry name" value="PROTEIN_KINASE_DOM"/>
    <property type="match status" value="1"/>
</dbReference>
<dbReference type="GO" id="GO:0005524">
    <property type="term" value="F:ATP binding"/>
    <property type="evidence" value="ECO:0007669"/>
    <property type="project" value="UniProtKB-KW"/>
</dbReference>
<evidence type="ECO:0000256" key="2">
    <source>
        <dbReference type="ARBA" id="ARBA00022840"/>
    </source>
</evidence>
<accession>A0AAN8UVH7</accession>
<feature type="domain" description="Protein kinase" evidence="3">
    <location>
        <begin position="78"/>
        <end position="370"/>
    </location>
</feature>
<protein>
    <submittedName>
        <fullName evidence="4">Serine-threonine/tyrosine-protein kinase, catalytic domain</fullName>
    </submittedName>
</protein>
<evidence type="ECO:0000259" key="3">
    <source>
        <dbReference type="PROSITE" id="PS50011"/>
    </source>
</evidence>
<sequence>MPAKRGLETSWDGALYFKSRTPSSPQGAQNIFVVIFNLQNDGKLMKLFPNSGMLRLRRKEAAKKDESRILNGNSLLEKMISECDGRSNPYSIFSAKELEKATNMYDPHQVYHRDLPFTLYKGCHEDYDRPILIKRYTCNNKDSLEMAINDVVLSTQLNKHNNVLRLLGCCLETRIPILVFEFPHCGNLRKHIGTDNTIQDHPLLSWKSRLEVAKGIADEIAYLHSGLSKPIVHKNLGPKCIFLDNNFVAKVTDFSLSLSIPLGKDHVEVDRISGHYRYMAYEYDFYGRVTEKVDVFAFGNVLLEILLGETFVQISINPDEELRQLSRTDTNENSNLSDSPHCTSTEAEVFAFEDVLARACLRAEVLAGAD</sequence>
<organism evidence="4 5">
    <name type="scientific">Dillenia turbinata</name>
    <dbReference type="NCBI Taxonomy" id="194707"/>
    <lineage>
        <taxon>Eukaryota</taxon>
        <taxon>Viridiplantae</taxon>
        <taxon>Streptophyta</taxon>
        <taxon>Embryophyta</taxon>
        <taxon>Tracheophyta</taxon>
        <taxon>Spermatophyta</taxon>
        <taxon>Magnoliopsida</taxon>
        <taxon>eudicotyledons</taxon>
        <taxon>Gunneridae</taxon>
        <taxon>Pentapetalae</taxon>
        <taxon>Dilleniales</taxon>
        <taxon>Dilleniaceae</taxon>
        <taxon>Dillenia</taxon>
    </lineage>
</organism>
<dbReference type="Gene3D" id="3.30.200.20">
    <property type="entry name" value="Phosphorylase Kinase, domain 1"/>
    <property type="match status" value="1"/>
</dbReference>
<dbReference type="Pfam" id="PF07714">
    <property type="entry name" value="PK_Tyr_Ser-Thr"/>
    <property type="match status" value="1"/>
</dbReference>
<dbReference type="PANTHER" id="PTHR27005">
    <property type="entry name" value="WALL-ASSOCIATED RECEPTOR KINASE-LIKE 21"/>
    <property type="match status" value="1"/>
</dbReference>
<dbReference type="InterPro" id="IPR011009">
    <property type="entry name" value="Kinase-like_dom_sf"/>
</dbReference>
<reference evidence="4 5" key="1">
    <citation type="submission" date="2023-12" db="EMBL/GenBank/DDBJ databases">
        <title>A high-quality genome assembly for Dillenia turbinata (Dilleniales).</title>
        <authorList>
            <person name="Chanderbali A."/>
        </authorList>
    </citation>
    <scope>NUCLEOTIDE SEQUENCE [LARGE SCALE GENOMIC DNA]</scope>
    <source>
        <strain evidence="4">LSX21</strain>
        <tissue evidence="4">Leaf</tissue>
    </source>
</reference>
<keyword evidence="5" id="KW-1185">Reference proteome</keyword>
<gene>
    <name evidence="4" type="ORF">RJ641_019073</name>
</gene>
<dbReference type="InterPro" id="IPR000719">
    <property type="entry name" value="Prot_kinase_dom"/>
</dbReference>
<dbReference type="GO" id="GO:0005886">
    <property type="term" value="C:plasma membrane"/>
    <property type="evidence" value="ECO:0007669"/>
    <property type="project" value="TreeGrafter"/>
</dbReference>
<comment type="caution">
    <text evidence="4">The sequence shown here is derived from an EMBL/GenBank/DDBJ whole genome shotgun (WGS) entry which is preliminary data.</text>
</comment>
<evidence type="ECO:0000256" key="1">
    <source>
        <dbReference type="ARBA" id="ARBA00022741"/>
    </source>
</evidence>
<evidence type="ECO:0000313" key="4">
    <source>
        <dbReference type="EMBL" id="KAK6916212.1"/>
    </source>
</evidence>
<dbReference type="GO" id="GO:0004674">
    <property type="term" value="F:protein serine/threonine kinase activity"/>
    <property type="evidence" value="ECO:0007669"/>
    <property type="project" value="TreeGrafter"/>
</dbReference>
<dbReference type="Proteomes" id="UP001370490">
    <property type="component" value="Unassembled WGS sequence"/>
</dbReference>
<dbReference type="InterPro" id="IPR001245">
    <property type="entry name" value="Ser-Thr/Tyr_kinase_cat_dom"/>
</dbReference>
<keyword evidence="2" id="KW-0067">ATP-binding</keyword>
<keyword evidence="1" id="KW-0547">Nucleotide-binding</keyword>
<dbReference type="EMBL" id="JBAMMX010000024">
    <property type="protein sequence ID" value="KAK6916212.1"/>
    <property type="molecule type" value="Genomic_DNA"/>
</dbReference>
<evidence type="ECO:0000313" key="5">
    <source>
        <dbReference type="Proteomes" id="UP001370490"/>
    </source>
</evidence>
<dbReference type="AlphaFoldDB" id="A0AAN8UVH7"/>
<dbReference type="GO" id="GO:0007166">
    <property type="term" value="P:cell surface receptor signaling pathway"/>
    <property type="evidence" value="ECO:0007669"/>
    <property type="project" value="InterPro"/>
</dbReference>
<proteinExistence type="predicted"/>
<dbReference type="Gene3D" id="1.10.510.10">
    <property type="entry name" value="Transferase(Phosphotransferase) domain 1"/>
    <property type="match status" value="1"/>
</dbReference>
<dbReference type="PANTHER" id="PTHR27005:SF522">
    <property type="entry name" value="NON-FUNCTIONAL PSEUDOKINASE ZED1-LIKE"/>
    <property type="match status" value="1"/>
</dbReference>
<keyword evidence="4" id="KW-0418">Kinase</keyword>